<sequence>MVLSKYVIVLWSGTLLAIVPSAVPKASPNRGYFLCLAVPKASANRGYSLCLDVDINGHKLKLSDI</sequence>
<proteinExistence type="predicted"/>
<gene>
    <name evidence="1" type="ordered locus">Aazo_5217</name>
</gene>
<dbReference type="EMBL" id="CP002059">
    <property type="protein sequence ID" value="ADI66250.1"/>
    <property type="molecule type" value="Genomic_DNA"/>
</dbReference>
<dbReference type="HOGENOM" id="CLU_2845451_0_0_3"/>
<protein>
    <submittedName>
        <fullName evidence="1">Uncharacterized protein</fullName>
    </submittedName>
</protein>
<reference evidence="1 2" key="1">
    <citation type="journal article" date="2010" name="PLoS ONE">
        <title>Genome erosion in a nitrogen-fixing vertically transmitted endosymbiotic multicellular cyanobacterium.</title>
        <authorList>
            <person name="Ran L."/>
            <person name="Larsson J."/>
            <person name="Vigil-Stenman T."/>
            <person name="Nylander J.A."/>
            <person name="Ininbergs K."/>
            <person name="Zheng W.W."/>
            <person name="Lapidus A."/>
            <person name="Lowry S."/>
            <person name="Haselkorn R."/>
            <person name="Bergman B."/>
        </authorList>
    </citation>
    <scope>NUCLEOTIDE SEQUENCE [LARGE SCALE GENOMIC DNA]</scope>
    <source>
        <strain evidence="1 2">0708</strain>
    </source>
</reference>
<evidence type="ECO:0000313" key="2">
    <source>
        <dbReference type="Proteomes" id="UP000001511"/>
    </source>
</evidence>
<evidence type="ECO:0000313" key="1">
    <source>
        <dbReference type="EMBL" id="ADI66250.1"/>
    </source>
</evidence>
<accession>D7E0T1</accession>
<organism evidence="1 2">
    <name type="scientific">Nostoc azollae (strain 0708)</name>
    <name type="common">Anabaena azollae (strain 0708)</name>
    <dbReference type="NCBI Taxonomy" id="551115"/>
    <lineage>
        <taxon>Bacteria</taxon>
        <taxon>Bacillati</taxon>
        <taxon>Cyanobacteriota</taxon>
        <taxon>Cyanophyceae</taxon>
        <taxon>Nostocales</taxon>
        <taxon>Nostocaceae</taxon>
        <taxon>Trichormus</taxon>
    </lineage>
</organism>
<dbReference type="Proteomes" id="UP000001511">
    <property type="component" value="Chromosome"/>
</dbReference>
<dbReference type="KEGG" id="naz:Aazo_5217"/>
<keyword evidence="2" id="KW-1185">Reference proteome</keyword>
<dbReference type="AlphaFoldDB" id="D7E0T1"/>
<name>D7E0T1_NOSA0</name>